<dbReference type="Proteomes" id="UP001469365">
    <property type="component" value="Unassembled WGS sequence"/>
</dbReference>
<comment type="caution">
    <text evidence="1">The sequence shown here is derived from an EMBL/GenBank/DDBJ whole genome shotgun (WGS) entry which is preliminary data.</text>
</comment>
<name>A0ABU9DSW6_9BACL</name>
<dbReference type="InterPro" id="IPR058600">
    <property type="entry name" value="YhjD-like"/>
</dbReference>
<organism evidence="1 2">
    <name type="scientific">Paenibacillus filicis</name>
    <dbReference type="NCBI Taxonomy" id="669464"/>
    <lineage>
        <taxon>Bacteria</taxon>
        <taxon>Bacillati</taxon>
        <taxon>Bacillota</taxon>
        <taxon>Bacilli</taxon>
        <taxon>Bacillales</taxon>
        <taxon>Paenibacillaceae</taxon>
        <taxon>Paenibacillus</taxon>
    </lineage>
</organism>
<dbReference type="EMBL" id="JBBPCC010000025">
    <property type="protein sequence ID" value="MEK8131975.1"/>
    <property type="molecule type" value="Genomic_DNA"/>
</dbReference>
<evidence type="ECO:0000313" key="1">
    <source>
        <dbReference type="EMBL" id="MEK8131975.1"/>
    </source>
</evidence>
<accession>A0ABU9DSW6</accession>
<dbReference type="Pfam" id="PF26325">
    <property type="entry name" value="YhjD"/>
    <property type="match status" value="1"/>
</dbReference>
<reference evidence="1 2" key="1">
    <citation type="submission" date="2024-04" db="EMBL/GenBank/DDBJ databases">
        <title>draft genome sequnece of Paenibacillus filicis.</title>
        <authorList>
            <person name="Kim D.-U."/>
        </authorList>
    </citation>
    <scope>NUCLEOTIDE SEQUENCE [LARGE SCALE GENOMIC DNA]</scope>
    <source>
        <strain evidence="1 2">KACC14197</strain>
    </source>
</reference>
<sequence length="136" mass="15843">MNGNECSYTGVVNANMNPRIEQEEDLHIIKDFILLPILLDMLVRDMEELKLYEDKIVYSHVILYLQQVEGLIHAELQAIKARMRKQDIQILTANRNAQGIQVEYKVRGYIHRFSMLRSLIKAELMTMLTGLRGRTP</sequence>
<evidence type="ECO:0000313" key="2">
    <source>
        <dbReference type="Proteomes" id="UP001469365"/>
    </source>
</evidence>
<protein>
    <submittedName>
        <fullName evidence="1">Uncharacterized protein</fullName>
    </submittedName>
</protein>
<gene>
    <name evidence="1" type="ORF">WMW72_29110</name>
</gene>
<keyword evidence="2" id="KW-1185">Reference proteome</keyword>
<proteinExistence type="predicted"/>